<organism evidence="1 2">
    <name type="scientific">Lithocarpus litseifolius</name>
    <dbReference type="NCBI Taxonomy" id="425828"/>
    <lineage>
        <taxon>Eukaryota</taxon>
        <taxon>Viridiplantae</taxon>
        <taxon>Streptophyta</taxon>
        <taxon>Embryophyta</taxon>
        <taxon>Tracheophyta</taxon>
        <taxon>Spermatophyta</taxon>
        <taxon>Magnoliopsida</taxon>
        <taxon>eudicotyledons</taxon>
        <taxon>Gunneridae</taxon>
        <taxon>Pentapetalae</taxon>
        <taxon>rosids</taxon>
        <taxon>fabids</taxon>
        <taxon>Fagales</taxon>
        <taxon>Fagaceae</taxon>
        <taxon>Lithocarpus</taxon>
    </lineage>
</organism>
<evidence type="ECO:0000313" key="2">
    <source>
        <dbReference type="Proteomes" id="UP001459277"/>
    </source>
</evidence>
<evidence type="ECO:0000313" key="1">
    <source>
        <dbReference type="EMBL" id="KAL0002032.1"/>
    </source>
</evidence>
<keyword evidence="2" id="KW-1185">Reference proteome</keyword>
<comment type="caution">
    <text evidence="1">The sequence shown here is derived from an EMBL/GenBank/DDBJ whole genome shotgun (WGS) entry which is preliminary data.</text>
</comment>
<evidence type="ECO:0008006" key="3">
    <source>
        <dbReference type="Google" id="ProtNLM"/>
    </source>
</evidence>
<name>A0AAW2CUR2_9ROSI</name>
<protein>
    <recommendedName>
        <fullName evidence="3">Reverse transcriptase domain-containing protein</fullName>
    </recommendedName>
</protein>
<accession>A0AAW2CUR2</accession>
<dbReference type="Proteomes" id="UP001459277">
    <property type="component" value="Unassembled WGS sequence"/>
</dbReference>
<sequence length="88" mass="10526">MERVIESVDYVVMEEMKQSLVRPYTEEEVRTALFQMQPFKSPGPDDNTTVAFEMLHRMKNRRKGTISHMVVKLDISKAYDRVEWEFLR</sequence>
<proteinExistence type="predicted"/>
<dbReference type="EMBL" id="JAZDWU010000005">
    <property type="protein sequence ID" value="KAL0002032.1"/>
    <property type="molecule type" value="Genomic_DNA"/>
</dbReference>
<gene>
    <name evidence="1" type="ORF">SO802_015813</name>
</gene>
<dbReference type="AlphaFoldDB" id="A0AAW2CUR2"/>
<reference evidence="1 2" key="1">
    <citation type="submission" date="2024-01" db="EMBL/GenBank/DDBJ databases">
        <title>A telomere-to-telomere, gap-free genome of sweet tea (Lithocarpus litseifolius).</title>
        <authorList>
            <person name="Zhou J."/>
        </authorList>
    </citation>
    <scope>NUCLEOTIDE SEQUENCE [LARGE SCALE GENOMIC DNA]</scope>
    <source>
        <strain evidence="1">Zhou-2022a</strain>
        <tissue evidence="1">Leaf</tissue>
    </source>
</reference>